<sequence>MDRRLFVATIATCCVGATAGCLEETLEEVTTFSASPAVVSQQSTAETGYEYQGTREVVREHDVARGLVETRNYASTYRRTVEVPLDIFDEDETEAGVFGVLTTPQVSIGDEQFNPIGELTPEQIVGRVQSQYEELEIDSEPTARRSVEMLGETITVETFEGEATFQGTDDVDVFVDISQPDRDGDHFVITAAFPDVPILDADAEIDRIDAMIGAIEHGDDVDAEIIDA</sequence>
<accession>A0A5D5AJ05</accession>
<dbReference type="PROSITE" id="PS51257">
    <property type="entry name" value="PROKAR_LIPOPROTEIN"/>
    <property type="match status" value="1"/>
</dbReference>
<dbReference type="EMBL" id="VTAW01000027">
    <property type="protein sequence ID" value="TYT60913.1"/>
    <property type="molecule type" value="Genomic_DNA"/>
</dbReference>
<evidence type="ECO:0000313" key="1">
    <source>
        <dbReference type="EMBL" id="TYT60913.1"/>
    </source>
</evidence>
<proteinExistence type="predicted"/>
<dbReference type="Pfam" id="PF20127">
    <property type="entry name" value="DUF6517"/>
    <property type="match status" value="1"/>
</dbReference>
<evidence type="ECO:0000313" key="2">
    <source>
        <dbReference type="Proteomes" id="UP000324104"/>
    </source>
</evidence>
<protein>
    <submittedName>
        <fullName evidence="1">Uncharacterized protein</fullName>
    </submittedName>
</protein>
<reference evidence="1 2" key="1">
    <citation type="submission" date="2019-08" db="EMBL/GenBank/DDBJ databases">
        <title>Archaea genome.</title>
        <authorList>
            <person name="Kajale S."/>
            <person name="Shouche Y."/>
            <person name="Deshpande N."/>
            <person name="Sharma A."/>
        </authorList>
    </citation>
    <scope>NUCLEOTIDE SEQUENCE [LARGE SCALE GENOMIC DNA]</scope>
    <source>
        <strain evidence="1 2">ESP3B_9</strain>
    </source>
</reference>
<organism evidence="1 2">
    <name type="scientific">Natrialba swarupiae</name>
    <dbReference type="NCBI Taxonomy" id="2448032"/>
    <lineage>
        <taxon>Archaea</taxon>
        <taxon>Methanobacteriati</taxon>
        <taxon>Methanobacteriota</taxon>
        <taxon>Stenosarchaea group</taxon>
        <taxon>Halobacteria</taxon>
        <taxon>Halobacteriales</taxon>
        <taxon>Natrialbaceae</taxon>
        <taxon>Natrialba</taxon>
    </lineage>
</organism>
<dbReference type="AlphaFoldDB" id="A0A5D5AJ05"/>
<dbReference type="InterPro" id="IPR045396">
    <property type="entry name" value="DUF6517"/>
</dbReference>
<dbReference type="Proteomes" id="UP000324104">
    <property type="component" value="Unassembled WGS sequence"/>
</dbReference>
<gene>
    <name evidence="1" type="ORF">FYC77_16490</name>
</gene>
<keyword evidence="2" id="KW-1185">Reference proteome</keyword>
<comment type="caution">
    <text evidence="1">The sequence shown here is derived from an EMBL/GenBank/DDBJ whole genome shotgun (WGS) entry which is preliminary data.</text>
</comment>
<dbReference type="RefSeq" id="WP_149082591.1">
    <property type="nucleotide sequence ID" value="NZ_VTAW01000027.1"/>
</dbReference>
<name>A0A5D5AJ05_9EURY</name>